<dbReference type="InterPro" id="IPR051731">
    <property type="entry name" value="DENND11/AVL9_GEFs"/>
</dbReference>
<evidence type="ECO:0000313" key="3">
    <source>
        <dbReference type="EMBL" id="CAF3321712.1"/>
    </source>
</evidence>
<sequence>MLVTENVINLQNENKSYPLLNEPIDERWSNIGSLALPDGVHNRNKDLIYFHIPSIDQDQDSNKTLFGIASYRRIDANPVYGNISEELGRLTETYFEEKNFNQRQMFEDFVDNLNKNPPEFNLQYYSARDLVIRYRRKTFILFKLILLRKKVQILF</sequence>
<dbReference type="Pfam" id="PF09794">
    <property type="entry name" value="Avl9"/>
    <property type="match status" value="1"/>
</dbReference>
<protein>
    <recommendedName>
        <fullName evidence="1">AVL9/DENND6 domain-containing protein</fullName>
    </recommendedName>
</protein>
<reference evidence="5" key="1">
    <citation type="submission" date="2021-02" db="EMBL/GenBank/DDBJ databases">
        <authorList>
            <person name="Nowell W R."/>
        </authorList>
    </citation>
    <scope>NUCLEOTIDE SEQUENCE</scope>
</reference>
<evidence type="ECO:0000313" key="6">
    <source>
        <dbReference type="Proteomes" id="UP000663838"/>
    </source>
</evidence>
<dbReference type="EMBL" id="CAJOBP010007872">
    <property type="protein sequence ID" value="CAF4523282.1"/>
    <property type="molecule type" value="Genomic_DNA"/>
</dbReference>
<dbReference type="OrthoDB" id="26278at2759"/>
<dbReference type="InterPro" id="IPR018307">
    <property type="entry name" value="ABL9/DENND6_dom"/>
</dbReference>
<dbReference type="Proteomes" id="UP000663838">
    <property type="component" value="Unassembled WGS sequence"/>
</dbReference>
<organism evidence="5 6">
    <name type="scientific">Rotaria socialis</name>
    <dbReference type="NCBI Taxonomy" id="392032"/>
    <lineage>
        <taxon>Eukaryota</taxon>
        <taxon>Metazoa</taxon>
        <taxon>Spiralia</taxon>
        <taxon>Gnathifera</taxon>
        <taxon>Rotifera</taxon>
        <taxon>Eurotatoria</taxon>
        <taxon>Bdelloidea</taxon>
        <taxon>Philodinida</taxon>
        <taxon>Philodinidae</taxon>
        <taxon>Rotaria</taxon>
    </lineage>
</organism>
<dbReference type="GO" id="GO:0005737">
    <property type="term" value="C:cytoplasm"/>
    <property type="evidence" value="ECO:0007669"/>
    <property type="project" value="TreeGrafter"/>
</dbReference>
<dbReference type="PANTHER" id="PTHR31017">
    <property type="entry name" value="LATE SECRETORY PATHWAY PROTEIN AVL9-RELATED"/>
    <property type="match status" value="1"/>
</dbReference>
<dbReference type="PANTHER" id="PTHR31017:SF1">
    <property type="entry name" value="LATE SECRETORY PATHWAY PROTEIN AVL9 HOMOLOG"/>
    <property type="match status" value="1"/>
</dbReference>
<feature type="domain" description="AVL9/DENND6" evidence="1">
    <location>
        <begin position="76"/>
        <end position="152"/>
    </location>
</feature>
<accession>A0A821QMI1</accession>
<evidence type="ECO:0000313" key="4">
    <source>
        <dbReference type="EMBL" id="CAF4523282.1"/>
    </source>
</evidence>
<evidence type="ECO:0000259" key="1">
    <source>
        <dbReference type="Pfam" id="PF09794"/>
    </source>
</evidence>
<evidence type="ECO:0000313" key="2">
    <source>
        <dbReference type="EMBL" id="CAF3274886.1"/>
    </source>
</evidence>
<comment type="caution">
    <text evidence="5">The sequence shown here is derived from an EMBL/GenBank/DDBJ whole genome shotgun (WGS) entry which is preliminary data.</text>
</comment>
<dbReference type="Proteomes" id="UP000663873">
    <property type="component" value="Unassembled WGS sequence"/>
</dbReference>
<keyword evidence="7" id="KW-1185">Reference proteome</keyword>
<gene>
    <name evidence="2" type="ORF">LUA448_LOCUS6175</name>
    <name evidence="3" type="ORF">TIS948_LOCUS20238</name>
    <name evidence="5" type="ORF">TOA249_LOCUS24840</name>
    <name evidence="4" type="ORF">UJA718_LOCUS27744</name>
</gene>
<dbReference type="EMBL" id="CAJOBS010002597">
    <property type="protein sequence ID" value="CAF4825022.1"/>
    <property type="molecule type" value="Genomic_DNA"/>
</dbReference>
<dbReference type="Proteomes" id="UP000663825">
    <property type="component" value="Unassembled WGS sequence"/>
</dbReference>
<name>A0A821QMI1_9BILA</name>
<proteinExistence type="predicted"/>
<dbReference type="Proteomes" id="UP000663833">
    <property type="component" value="Unassembled WGS sequence"/>
</dbReference>
<dbReference type="AlphaFoldDB" id="A0A821QMI1"/>
<evidence type="ECO:0000313" key="7">
    <source>
        <dbReference type="Proteomes" id="UP000663873"/>
    </source>
</evidence>
<evidence type="ECO:0000313" key="5">
    <source>
        <dbReference type="EMBL" id="CAF4825022.1"/>
    </source>
</evidence>
<dbReference type="EMBL" id="CAJNYD010000557">
    <property type="protein sequence ID" value="CAF3274886.1"/>
    <property type="molecule type" value="Genomic_DNA"/>
</dbReference>
<dbReference type="EMBL" id="CAJNXB010003521">
    <property type="protein sequence ID" value="CAF3321712.1"/>
    <property type="molecule type" value="Genomic_DNA"/>
</dbReference>